<dbReference type="Gene3D" id="4.10.530.10">
    <property type="entry name" value="Gamma-fibrinogen Carboxyl Terminal Fragment, domain 2"/>
    <property type="match status" value="1"/>
</dbReference>
<dbReference type="AlphaFoldDB" id="A0A4Y2D8T9"/>
<dbReference type="InterPro" id="IPR036056">
    <property type="entry name" value="Fibrinogen-like_C"/>
</dbReference>
<name>A0A4Y2D8T9_ARAVE</name>
<comment type="caution">
    <text evidence="1">The sequence shown here is derived from an EMBL/GenBank/DDBJ whole genome shotgun (WGS) entry which is preliminary data.</text>
</comment>
<dbReference type="EMBL" id="BGPR01165938">
    <property type="protein sequence ID" value="GBM13222.1"/>
    <property type="molecule type" value="Genomic_DNA"/>
</dbReference>
<keyword evidence="2" id="KW-1185">Reference proteome</keyword>
<sequence>MIHFSIRIVDISNPSEGLRFVWQSTLGDALKPHNGEDFYTKDKRRKSVTSGFHKGGWWLDVYPSTNLNGLNLKEYQDMKGDPRRRD</sequence>
<evidence type="ECO:0000313" key="1">
    <source>
        <dbReference type="EMBL" id="GBM13222.1"/>
    </source>
</evidence>
<gene>
    <name evidence="1" type="ORF">AVEN_43546_1</name>
</gene>
<feature type="non-terminal residue" evidence="1">
    <location>
        <position position="86"/>
    </location>
</feature>
<dbReference type="SUPFAM" id="SSF56496">
    <property type="entry name" value="Fibrinogen C-terminal domain-like"/>
    <property type="match status" value="1"/>
</dbReference>
<organism evidence="1 2">
    <name type="scientific">Araneus ventricosus</name>
    <name type="common">Orbweaver spider</name>
    <name type="synonym">Epeira ventricosa</name>
    <dbReference type="NCBI Taxonomy" id="182803"/>
    <lineage>
        <taxon>Eukaryota</taxon>
        <taxon>Metazoa</taxon>
        <taxon>Ecdysozoa</taxon>
        <taxon>Arthropoda</taxon>
        <taxon>Chelicerata</taxon>
        <taxon>Arachnida</taxon>
        <taxon>Araneae</taxon>
        <taxon>Araneomorphae</taxon>
        <taxon>Entelegynae</taxon>
        <taxon>Araneoidea</taxon>
        <taxon>Araneidae</taxon>
        <taxon>Araneus</taxon>
    </lineage>
</organism>
<evidence type="ECO:0000313" key="2">
    <source>
        <dbReference type="Proteomes" id="UP000499080"/>
    </source>
</evidence>
<proteinExistence type="predicted"/>
<protein>
    <recommendedName>
        <fullName evidence="3">Fibrinogen C-terminal domain-containing protein</fullName>
    </recommendedName>
</protein>
<dbReference type="Proteomes" id="UP000499080">
    <property type="component" value="Unassembled WGS sequence"/>
</dbReference>
<accession>A0A4Y2D8T9</accession>
<reference evidence="1 2" key="1">
    <citation type="journal article" date="2019" name="Sci. Rep.">
        <title>Orb-weaving spider Araneus ventricosus genome elucidates the spidroin gene catalogue.</title>
        <authorList>
            <person name="Kono N."/>
            <person name="Nakamura H."/>
            <person name="Ohtoshi R."/>
            <person name="Moran D.A.P."/>
            <person name="Shinohara A."/>
            <person name="Yoshida Y."/>
            <person name="Fujiwara M."/>
            <person name="Mori M."/>
            <person name="Tomita M."/>
            <person name="Arakawa K."/>
        </authorList>
    </citation>
    <scope>NUCLEOTIDE SEQUENCE [LARGE SCALE GENOMIC DNA]</scope>
</reference>
<evidence type="ECO:0008006" key="3">
    <source>
        <dbReference type="Google" id="ProtNLM"/>
    </source>
</evidence>